<gene>
    <name evidence="2" type="ORF">G3M70_12810</name>
</gene>
<accession>A0A7T0BXG9</accession>
<dbReference type="KEGG" id="nli:G3M70_12810"/>
<dbReference type="InterPro" id="IPR024524">
    <property type="entry name" value="DUF3800"/>
</dbReference>
<evidence type="ECO:0000313" key="3">
    <source>
        <dbReference type="Proteomes" id="UP000594688"/>
    </source>
</evidence>
<dbReference type="Pfam" id="PF12686">
    <property type="entry name" value="DUF3800"/>
    <property type="match status" value="1"/>
</dbReference>
<feature type="region of interest" description="Disordered" evidence="1">
    <location>
        <begin position="244"/>
        <end position="272"/>
    </location>
</feature>
<dbReference type="EMBL" id="CP048685">
    <property type="protein sequence ID" value="QPJ62708.1"/>
    <property type="molecule type" value="Genomic_DNA"/>
</dbReference>
<proteinExistence type="predicted"/>
<reference evidence="2 3" key="1">
    <citation type="submission" date="2020-02" db="EMBL/GenBank/DDBJ databases">
        <title>Genomic and physiological characterization of two novel Nitrospinaceae genera.</title>
        <authorList>
            <person name="Mueller A.J."/>
            <person name="Jung M.-Y."/>
            <person name="Strachan C.R."/>
            <person name="Herbold C.W."/>
            <person name="Kirkegaard R.H."/>
            <person name="Daims H."/>
        </authorList>
    </citation>
    <scope>NUCLEOTIDE SEQUENCE [LARGE SCALE GENOMIC DNA]</scope>
    <source>
        <strain evidence="2">EB</strain>
    </source>
</reference>
<sequence length="272" mass="30963">MYLLYVDQSGNPLDNNDDYFVLGGVALFERKVYWVNEAVDDLTENLFGPDYKISLRAQAINSHKYDPWHSMPTDQRLAVLADLCEITSQPDLVLFGVAVDKDFAPDPVARAFEEICNRFDLFLKRLHAQENTQRGLIIFERSKYEQTLAPFITEYRNQNTRFGQVKNFADAPAFADSNGTRLLDLAHLVSYAIYRRYQRANTMLLDQLIYNFDEEGGVIHGLVHLTRGAENCYCPSCLTRARRAPTQPHQETFRPGASAPRARTGSSEPTEA</sequence>
<evidence type="ECO:0000313" key="2">
    <source>
        <dbReference type="EMBL" id="QPJ62708.1"/>
    </source>
</evidence>
<dbReference type="AlphaFoldDB" id="A0A7T0BXG9"/>
<evidence type="ECO:0000256" key="1">
    <source>
        <dbReference type="SAM" id="MobiDB-lite"/>
    </source>
</evidence>
<protein>
    <submittedName>
        <fullName evidence="2">DUF3800 domain-containing protein</fullName>
    </submittedName>
</protein>
<organism evidence="2 3">
    <name type="scientific">Candidatus Nitronauta litoralis</name>
    <dbReference type="NCBI Taxonomy" id="2705533"/>
    <lineage>
        <taxon>Bacteria</taxon>
        <taxon>Pseudomonadati</taxon>
        <taxon>Nitrospinota/Tectimicrobiota group</taxon>
        <taxon>Nitrospinota</taxon>
        <taxon>Nitrospinia</taxon>
        <taxon>Nitrospinales</taxon>
        <taxon>Nitrospinaceae</taxon>
        <taxon>Candidatus Nitronauta</taxon>
    </lineage>
</organism>
<name>A0A7T0BXG9_9BACT</name>
<dbReference type="Proteomes" id="UP000594688">
    <property type="component" value="Chromosome"/>
</dbReference>